<evidence type="ECO:0000256" key="3">
    <source>
        <dbReference type="ARBA" id="ARBA00022553"/>
    </source>
</evidence>
<evidence type="ECO:0000259" key="14">
    <source>
        <dbReference type="PROSITE" id="PS51847"/>
    </source>
</evidence>
<dbReference type="Pfam" id="PF00168">
    <property type="entry name" value="C2"/>
    <property type="match status" value="2"/>
</dbReference>
<evidence type="ECO:0000256" key="6">
    <source>
        <dbReference type="ARBA" id="ARBA00022824"/>
    </source>
</evidence>
<dbReference type="GO" id="GO:0061817">
    <property type="term" value="P:endoplasmic reticulum-plasma membrane tethering"/>
    <property type="evidence" value="ECO:0007669"/>
    <property type="project" value="InterPro"/>
</dbReference>
<dbReference type="InterPro" id="IPR057349">
    <property type="entry name" value="C2_Mug190_3rd"/>
</dbReference>
<dbReference type="PANTHER" id="PTHR47348">
    <property type="entry name" value="MEIOTICALLY UP-REGULATED GENE 190 PROTEIN"/>
    <property type="match status" value="1"/>
</dbReference>
<dbReference type="Proteomes" id="UP001214603">
    <property type="component" value="Chromosome 3"/>
</dbReference>
<proteinExistence type="predicted"/>
<feature type="domain" description="C2" evidence="13">
    <location>
        <begin position="863"/>
        <end position="1002"/>
    </location>
</feature>
<dbReference type="InterPro" id="IPR035892">
    <property type="entry name" value="C2_domain_sf"/>
</dbReference>
<dbReference type="Gene3D" id="2.60.40.150">
    <property type="entry name" value="C2 domain"/>
    <property type="match status" value="2"/>
</dbReference>
<evidence type="ECO:0000256" key="9">
    <source>
        <dbReference type="ARBA" id="ARBA00023121"/>
    </source>
</evidence>
<keyword evidence="16" id="KW-1185">Reference proteome</keyword>
<protein>
    <recommendedName>
        <fullName evidence="17">Meiotically up-regulated gene 190 protein</fullName>
    </recommendedName>
</protein>
<dbReference type="CDD" id="cd04052">
    <property type="entry name" value="C2B_Tricalbin-like"/>
    <property type="match status" value="1"/>
</dbReference>
<dbReference type="GO" id="GO:0008289">
    <property type="term" value="F:lipid binding"/>
    <property type="evidence" value="ECO:0007669"/>
    <property type="project" value="UniProtKB-KW"/>
</dbReference>
<sequence>MSHYVGEGWSERNPIPTVQQYEAEMRERQGEQEPSKLSSFIDRWTSNQEPSPGVPSEVNQGGSSTVPTYLNSSAGPQDNFADAQEQRLDGTVPAVRPVEGRDLETGHNPDQQAGWNMGTTPASSGAAPSITMTSASGNASQMQPSYGNAPPQSMPSAGSQMSQPSKSMPSASSQTSQPSQSMLSAGPQPNQQSQSVPSAGASPSSQRTSNDTQSNRSSAPQNDSKSESKSQGEPERPDYKKEVVSDKGGGEEEKNRIKEAAASSKKKTTNQFVAKGERVVEDPITGREVVIHDGKKKMSMDPKRLDSRFGGGYSTQELKPDAVQDDRYTNPEPVQPSSVLLRPFPDPPNMEILEQLKMSFNNVALWIAALIVVVWAMTAFGSGWSAFFFRTMILTLVGLFVYMALGLAFSNVRNTIEAVRASMHKQRGEQYSPPMPESAEWLNAAIATLWKQLNPEMFVSMLDMVEDIMQSSLPGFIQAVKISDFGLGSNPVRMVAMRALADVMTDPEYPRRSWIEHKDPKSEDQQHTDSDNPEDKEGNALDELEESQQKDEAGDFLNMEVSFCYSAMSGETAKDRSKNVHLLVEFFLGAFDWIEVPLPVWVQIDHIMGTIRLRAQVTSEPPFLRNVTFSMMGVPSVAISAIPMARFLPNVLDLPLISNFVQSSIAAACNMYVAPKSMTMNMTEILAGDGVKKDTDALGVLMVNIHYGRNLSSQDLNGKSDPYTVLSFAKFGRPLYATRIIFEDLNPVWEETAFLLVSRDDLRAGESLSLQLWDSDKHSADDIVGRVNMPLTELIRKPNQCISNTSDLMGFEDADPMQGQLSWSAGFFEKAKLNPKLSTKKNEEEESGAEKESERQPSPIDSKEEAGSLHIPPDPKWPSGVLSVIVRHIDGLENREVEKGVSGSEREGSSGQDLEAGTQELPSGYCEVILNDNLLFKTRVKQYSNMPFFNAGTEMFVRDWTQAQVHVVVRDARLREHDPIMGIVTLPLRQLFSKSSQVEQMFSLQDGVGYGKVALSLLFKAVRLSLPRELRGFSTVNVDILSNIEVESESQEWRSKLNNLKLTIVCGVHEFKMRALRKHAESSEEDPLVTIPVYERYSTLMVFEFGRVPLPGPTRPSAIAILPLRELEDGQVTDVVLPVLNAANSKQLERNYINAQAKDTHDFTEVAQISMRLRVNPGLCEEFRPIATGARDRHEFEVYERLVGLPKRAEENSHADDDGVITRRERRAIDRAHTEQLHMRHRGAMGYTPVRMAKWAKDGFKDHVKQIGTQILGKEKRDQSILSES</sequence>
<evidence type="ECO:0000256" key="1">
    <source>
        <dbReference type="ARBA" id="ARBA00004586"/>
    </source>
</evidence>
<evidence type="ECO:0000259" key="13">
    <source>
        <dbReference type="PROSITE" id="PS50004"/>
    </source>
</evidence>
<evidence type="ECO:0000313" key="15">
    <source>
        <dbReference type="EMBL" id="WFD03099.1"/>
    </source>
</evidence>
<dbReference type="GO" id="GO:0005789">
    <property type="term" value="C:endoplasmic reticulum membrane"/>
    <property type="evidence" value="ECO:0007669"/>
    <property type="project" value="UniProtKB-SubCell"/>
</dbReference>
<evidence type="ECO:0000256" key="11">
    <source>
        <dbReference type="SAM" id="MobiDB-lite"/>
    </source>
</evidence>
<keyword evidence="4 12" id="KW-0812">Transmembrane</keyword>
<keyword evidence="6" id="KW-0256">Endoplasmic reticulum</keyword>
<feature type="compositionally biased region" description="Basic and acidic residues" evidence="11">
    <location>
        <begin position="840"/>
        <end position="867"/>
    </location>
</feature>
<feature type="domain" description="C2" evidence="13">
    <location>
        <begin position="681"/>
        <end position="806"/>
    </location>
</feature>
<dbReference type="SUPFAM" id="SSF49562">
    <property type="entry name" value="C2 domain (Calcium/lipid-binding domain, CaLB)"/>
    <property type="match status" value="2"/>
</dbReference>
<accession>A0AAF0DZY4</accession>
<feature type="compositionally biased region" description="Basic and acidic residues" evidence="11">
    <location>
        <begin position="224"/>
        <end position="259"/>
    </location>
</feature>
<dbReference type="EMBL" id="CP119936">
    <property type="protein sequence ID" value="WFD03099.1"/>
    <property type="molecule type" value="Genomic_DNA"/>
</dbReference>
<feature type="compositionally biased region" description="Polar residues" evidence="11">
    <location>
        <begin position="108"/>
        <end position="123"/>
    </location>
</feature>
<evidence type="ECO:0000256" key="12">
    <source>
        <dbReference type="SAM" id="Phobius"/>
    </source>
</evidence>
<feature type="compositionally biased region" description="Low complexity" evidence="11">
    <location>
        <begin position="159"/>
        <end position="198"/>
    </location>
</feature>
<feature type="compositionally biased region" description="Basic and acidic residues" evidence="11">
    <location>
        <begin position="98"/>
        <end position="107"/>
    </location>
</feature>
<feature type="transmembrane region" description="Helical" evidence="12">
    <location>
        <begin position="387"/>
        <end position="409"/>
    </location>
</feature>
<keyword evidence="3" id="KW-0597">Phosphoprotein</keyword>
<name>A0AAF0DZY4_9BASI</name>
<feature type="compositionally biased region" description="Basic and acidic residues" evidence="11">
    <location>
        <begin position="896"/>
        <end position="908"/>
    </location>
</feature>
<keyword evidence="7 12" id="KW-1133">Transmembrane helix</keyword>
<dbReference type="InterPro" id="IPR037767">
    <property type="entry name" value="C2A_Mug190-like"/>
</dbReference>
<keyword evidence="5" id="KW-0677">Repeat</keyword>
<evidence type="ECO:0000313" key="16">
    <source>
        <dbReference type="Proteomes" id="UP001214603"/>
    </source>
</evidence>
<keyword evidence="10 12" id="KW-0472">Membrane</keyword>
<keyword evidence="8" id="KW-0445">Lipid transport</keyword>
<keyword evidence="2" id="KW-0813">Transport</keyword>
<dbReference type="Pfam" id="PF25331">
    <property type="entry name" value="C2_Mug190_3rd"/>
    <property type="match status" value="1"/>
</dbReference>
<feature type="region of interest" description="Disordered" evidence="11">
    <location>
        <begin position="511"/>
        <end position="549"/>
    </location>
</feature>
<feature type="region of interest" description="Disordered" evidence="11">
    <location>
        <begin position="835"/>
        <end position="875"/>
    </location>
</feature>
<feature type="region of interest" description="Disordered" evidence="11">
    <location>
        <begin position="23"/>
        <end position="269"/>
    </location>
</feature>
<evidence type="ECO:0000256" key="4">
    <source>
        <dbReference type="ARBA" id="ARBA00022692"/>
    </source>
</evidence>
<dbReference type="CDD" id="cd21676">
    <property type="entry name" value="SMP_Mug190"/>
    <property type="match status" value="1"/>
</dbReference>
<feature type="compositionally biased region" description="Basic and acidic residues" evidence="11">
    <location>
        <begin position="23"/>
        <end position="34"/>
    </location>
</feature>
<dbReference type="PROSITE" id="PS50004">
    <property type="entry name" value="C2"/>
    <property type="match status" value="2"/>
</dbReference>
<evidence type="ECO:0000256" key="2">
    <source>
        <dbReference type="ARBA" id="ARBA00022448"/>
    </source>
</evidence>
<dbReference type="Pfam" id="PF25669">
    <property type="entry name" value="SMP_MUG190-like"/>
    <property type="match status" value="1"/>
</dbReference>
<feature type="region of interest" description="Disordered" evidence="11">
    <location>
        <begin position="896"/>
        <end position="918"/>
    </location>
</feature>
<dbReference type="PANTHER" id="PTHR47348:SF3">
    <property type="entry name" value="MEIOTICALLY UP-REGULATED GENE 190 PROTEIN"/>
    <property type="match status" value="1"/>
</dbReference>
<feature type="region of interest" description="Disordered" evidence="11">
    <location>
        <begin position="295"/>
        <end position="341"/>
    </location>
</feature>
<feature type="domain" description="SMP-LTD" evidence="14">
    <location>
        <begin position="435"/>
        <end position="683"/>
    </location>
</feature>
<comment type="subcellular location">
    <subcellularLocation>
        <location evidence="1">Endoplasmic reticulum membrane</location>
    </subcellularLocation>
</comment>
<dbReference type="InterPro" id="IPR000008">
    <property type="entry name" value="C2_dom"/>
</dbReference>
<feature type="compositionally biased region" description="Basic and acidic residues" evidence="11">
    <location>
        <begin position="318"/>
        <end position="329"/>
    </location>
</feature>
<feature type="compositionally biased region" description="Basic and acidic residues" evidence="11">
    <location>
        <begin position="511"/>
        <end position="539"/>
    </location>
</feature>
<evidence type="ECO:0000256" key="8">
    <source>
        <dbReference type="ARBA" id="ARBA00023055"/>
    </source>
</evidence>
<feature type="compositionally biased region" description="Polar residues" evidence="11">
    <location>
        <begin position="201"/>
        <end position="223"/>
    </location>
</feature>
<reference evidence="15" key="1">
    <citation type="submission" date="2023-03" db="EMBL/GenBank/DDBJ databases">
        <title>Mating type loci evolution in Malassezia.</title>
        <authorList>
            <person name="Coelho M.A."/>
        </authorList>
    </citation>
    <scope>NUCLEOTIDE SEQUENCE</scope>
    <source>
        <strain evidence="15">CBS 7876</strain>
    </source>
</reference>
<dbReference type="InterPro" id="IPR031468">
    <property type="entry name" value="SMP_LBD"/>
</dbReference>
<evidence type="ECO:0008006" key="17">
    <source>
        <dbReference type="Google" id="ProtNLM"/>
    </source>
</evidence>
<evidence type="ECO:0000256" key="7">
    <source>
        <dbReference type="ARBA" id="ARBA00022989"/>
    </source>
</evidence>
<dbReference type="InterPro" id="IPR037765">
    <property type="entry name" value="C2B_Tricalbin"/>
</dbReference>
<feature type="compositionally biased region" description="Basic and acidic residues" evidence="11">
    <location>
        <begin position="295"/>
        <end position="307"/>
    </location>
</feature>
<dbReference type="SMART" id="SM00239">
    <property type="entry name" value="C2"/>
    <property type="match status" value="2"/>
</dbReference>
<evidence type="ECO:0000256" key="5">
    <source>
        <dbReference type="ARBA" id="ARBA00022737"/>
    </source>
</evidence>
<feature type="compositionally biased region" description="Polar residues" evidence="11">
    <location>
        <begin position="130"/>
        <end position="158"/>
    </location>
</feature>
<organism evidence="15 16">
    <name type="scientific">Malassezia obtusa</name>
    <dbReference type="NCBI Taxonomy" id="76774"/>
    <lineage>
        <taxon>Eukaryota</taxon>
        <taxon>Fungi</taxon>
        <taxon>Dikarya</taxon>
        <taxon>Basidiomycota</taxon>
        <taxon>Ustilaginomycotina</taxon>
        <taxon>Malasseziomycetes</taxon>
        <taxon>Malasseziales</taxon>
        <taxon>Malasseziaceae</taxon>
        <taxon>Malassezia</taxon>
    </lineage>
</organism>
<dbReference type="GO" id="GO:0006869">
    <property type="term" value="P:lipid transport"/>
    <property type="evidence" value="ECO:0007669"/>
    <property type="project" value="UniProtKB-KW"/>
</dbReference>
<feature type="transmembrane region" description="Helical" evidence="12">
    <location>
        <begin position="363"/>
        <end position="380"/>
    </location>
</feature>
<dbReference type="CDD" id="cd04041">
    <property type="entry name" value="C2A_fungal"/>
    <property type="match status" value="1"/>
</dbReference>
<feature type="compositionally biased region" description="Polar residues" evidence="11">
    <location>
        <begin position="57"/>
        <end position="76"/>
    </location>
</feature>
<gene>
    <name evidence="15" type="ORF">MOBT1_001788</name>
</gene>
<evidence type="ECO:0000256" key="10">
    <source>
        <dbReference type="ARBA" id="ARBA00023136"/>
    </source>
</evidence>
<dbReference type="PROSITE" id="PS51847">
    <property type="entry name" value="SMP"/>
    <property type="match status" value="1"/>
</dbReference>
<keyword evidence="9" id="KW-0446">Lipid-binding</keyword>